<protein>
    <submittedName>
        <fullName evidence="1">Cytochrome C</fullName>
    </submittedName>
</protein>
<sequence length="59" mass="6984">MKKTLTQKQIADYEQLCRDRNNGRLLTPDGLRFICEANNYDPEAIGRHFLEMLAKMQQR</sequence>
<keyword evidence="2" id="KW-1185">Reference proteome</keyword>
<evidence type="ECO:0000313" key="2">
    <source>
        <dbReference type="Proteomes" id="UP001524473"/>
    </source>
</evidence>
<gene>
    <name evidence="1" type="ORF">NE695_12800</name>
</gene>
<proteinExistence type="predicted"/>
<organism evidence="1 2">
    <name type="scientific">Neglectibacter timonensis</name>
    <dbReference type="NCBI Taxonomy" id="1776382"/>
    <lineage>
        <taxon>Bacteria</taxon>
        <taxon>Bacillati</taxon>
        <taxon>Bacillota</taxon>
        <taxon>Clostridia</taxon>
        <taxon>Eubacteriales</taxon>
        <taxon>Oscillospiraceae</taxon>
        <taxon>Neglectibacter</taxon>
    </lineage>
</organism>
<evidence type="ECO:0000313" key="1">
    <source>
        <dbReference type="EMBL" id="MCQ4840786.1"/>
    </source>
</evidence>
<dbReference type="Proteomes" id="UP001524473">
    <property type="component" value="Unassembled WGS sequence"/>
</dbReference>
<comment type="caution">
    <text evidence="1">The sequence shown here is derived from an EMBL/GenBank/DDBJ whole genome shotgun (WGS) entry which is preliminary data.</text>
</comment>
<accession>A0ABT1S1G8</accession>
<dbReference type="RefSeq" id="WP_256192049.1">
    <property type="nucleotide sequence ID" value="NZ_JANFZG010000027.1"/>
</dbReference>
<name>A0ABT1S1G8_9FIRM</name>
<dbReference type="EMBL" id="JANFZH010000030">
    <property type="protein sequence ID" value="MCQ4840786.1"/>
    <property type="molecule type" value="Genomic_DNA"/>
</dbReference>
<reference evidence="1 2" key="1">
    <citation type="submission" date="2022-06" db="EMBL/GenBank/DDBJ databases">
        <title>Isolation of gut microbiota from human fecal samples.</title>
        <authorList>
            <person name="Pamer E.G."/>
            <person name="Barat B."/>
            <person name="Waligurski E."/>
            <person name="Medina S."/>
            <person name="Paddock L."/>
            <person name="Mostad J."/>
        </authorList>
    </citation>
    <scope>NUCLEOTIDE SEQUENCE [LARGE SCALE GENOMIC DNA]</scope>
    <source>
        <strain evidence="1 2">DFI.9.73</strain>
    </source>
</reference>